<feature type="transmembrane region" description="Helical" evidence="10">
    <location>
        <begin position="379"/>
        <end position="397"/>
    </location>
</feature>
<evidence type="ECO:0000256" key="1">
    <source>
        <dbReference type="ARBA" id="ARBA00004651"/>
    </source>
</evidence>
<dbReference type="EMBL" id="CP137578">
    <property type="protein sequence ID" value="WOX29218.1"/>
    <property type="molecule type" value="Genomic_DNA"/>
</dbReference>
<feature type="transmembrane region" description="Helical" evidence="10">
    <location>
        <begin position="43"/>
        <end position="65"/>
    </location>
</feature>
<keyword evidence="7 10" id="KW-0472">Membrane</keyword>
<accession>A0A8I2H7D2</accession>
<comment type="similarity">
    <text evidence="9">Belongs to the MurJ/MviN family.</text>
</comment>
<evidence type="ECO:0000313" key="11">
    <source>
        <dbReference type="EMBL" id="NLR23402.1"/>
    </source>
</evidence>
<evidence type="ECO:0000256" key="10">
    <source>
        <dbReference type="SAM" id="Phobius"/>
    </source>
</evidence>
<evidence type="ECO:0000313" key="14">
    <source>
        <dbReference type="Proteomes" id="UP001304419"/>
    </source>
</evidence>
<keyword evidence="14" id="KW-1185">Reference proteome</keyword>
<feature type="transmembrane region" description="Helical" evidence="10">
    <location>
        <begin position="465"/>
        <end position="495"/>
    </location>
</feature>
<dbReference type="NCBIfam" id="TIGR01695">
    <property type="entry name" value="murJ_mviN"/>
    <property type="match status" value="1"/>
</dbReference>
<keyword evidence="2" id="KW-1003">Cell membrane</keyword>
<reference evidence="11" key="1">
    <citation type="submission" date="2019-10" db="EMBL/GenBank/DDBJ databases">
        <authorList>
            <person name="Paulsen S."/>
        </authorList>
    </citation>
    <scope>NUCLEOTIDE SEQUENCE</scope>
    <source>
        <strain evidence="11">LMG 19692</strain>
    </source>
</reference>
<sequence length="505" mass="56945">MKRSFLFLVFIGLCSKFLGFIRELVVSFYFGISDITDAFNIAQSISGFFLTFIGVAISVTFIPIYNRVSNEKGNAYAEGFFSSLIYITVLLSAFITWFIYFFSEFTVILFAPGLIGEAKLWAIELTEICSLGVGFFCATFLFTAYLNGRNCFKRAAFTTIPYNFILLFSVIYASENGIEFLGYGKLLASLVQVVMLLVFSWKLGARVSKFEIKYLHELKNILWLSVPAMLGAGVEQINRLVDKNIASTIMQGGVSIVNYAERIILLVEGVLITPIITIFFSKLSKKITGEGAKKTGELVLSMVNYVTIISFPISVLLSYHSSYIVSFIYERGAFSSSDTSYVASIVSIYSIAIFFNAIRQCFARFFFVSEDTKTPMWNAFIGMGANIILNVTLSYWFGLVGLAFATLISSILILLLMYFSFRREVTCSFGGIWSVLLKVVLSTSLAIIASELFRHVLFFDDLDFISFSLIIIVFSFFYFFMLVLTSVQEVSLFALRFLRFLRFNL</sequence>
<organism evidence="11 13">
    <name type="scientific">Pseudoalteromonas maricaloris</name>
    <dbReference type="NCBI Taxonomy" id="184924"/>
    <lineage>
        <taxon>Bacteria</taxon>
        <taxon>Pseudomonadati</taxon>
        <taxon>Pseudomonadota</taxon>
        <taxon>Gammaproteobacteria</taxon>
        <taxon>Alteromonadales</taxon>
        <taxon>Pseudoalteromonadaceae</taxon>
        <taxon>Pseudoalteromonas</taxon>
    </lineage>
</organism>
<dbReference type="Pfam" id="PF03023">
    <property type="entry name" value="MurJ"/>
    <property type="match status" value="1"/>
</dbReference>
<dbReference type="AlphaFoldDB" id="A0A8I2H7D2"/>
<reference evidence="12 14" key="2">
    <citation type="submission" date="2023-10" db="EMBL/GenBank/DDBJ databases">
        <title>To unveil natural product biosynthetic capacity in Pseudoalteromonas.</title>
        <authorList>
            <person name="Wang J."/>
        </authorList>
    </citation>
    <scope>NUCLEOTIDE SEQUENCE [LARGE SCALE GENOMIC DNA]</scope>
    <source>
        <strain evidence="12 14">DSM 15914</strain>
    </source>
</reference>
<feature type="transmembrane region" description="Helical" evidence="10">
    <location>
        <begin position="120"/>
        <end position="143"/>
    </location>
</feature>
<keyword evidence="4" id="KW-0133">Cell shape</keyword>
<dbReference type="GO" id="GO:0005886">
    <property type="term" value="C:plasma membrane"/>
    <property type="evidence" value="ECO:0007669"/>
    <property type="project" value="UniProtKB-SubCell"/>
</dbReference>
<dbReference type="PANTHER" id="PTHR47019:SF1">
    <property type="entry name" value="LIPID II FLIPPASE MURJ"/>
    <property type="match status" value="1"/>
</dbReference>
<evidence type="ECO:0000313" key="12">
    <source>
        <dbReference type="EMBL" id="WOX29218.1"/>
    </source>
</evidence>
<evidence type="ECO:0000313" key="13">
    <source>
        <dbReference type="Proteomes" id="UP000646877"/>
    </source>
</evidence>
<dbReference type="GO" id="GO:0008360">
    <property type="term" value="P:regulation of cell shape"/>
    <property type="evidence" value="ECO:0007669"/>
    <property type="project" value="UniProtKB-KW"/>
</dbReference>
<dbReference type="EMBL" id="WEIA01000015">
    <property type="protein sequence ID" value="NLR23402.1"/>
    <property type="molecule type" value="Genomic_DNA"/>
</dbReference>
<evidence type="ECO:0000256" key="6">
    <source>
        <dbReference type="ARBA" id="ARBA00022989"/>
    </source>
</evidence>
<keyword evidence="6 10" id="KW-1133">Transmembrane helix</keyword>
<dbReference type="InterPro" id="IPR051050">
    <property type="entry name" value="Lipid_II_flippase_MurJ/MviN"/>
</dbReference>
<feature type="transmembrane region" description="Helical" evidence="10">
    <location>
        <begin position="180"/>
        <end position="201"/>
    </location>
</feature>
<keyword evidence="5" id="KW-0573">Peptidoglycan synthesis</keyword>
<protein>
    <submittedName>
        <fullName evidence="11">Murein biosynthesis integral membrane protein MurJ</fullName>
    </submittedName>
</protein>
<dbReference type="PRINTS" id="PR01806">
    <property type="entry name" value="VIRFACTRMVIN"/>
</dbReference>
<dbReference type="PANTHER" id="PTHR47019">
    <property type="entry name" value="LIPID II FLIPPASE MURJ"/>
    <property type="match status" value="1"/>
</dbReference>
<dbReference type="RefSeq" id="WP_193522371.1">
    <property type="nucleotide sequence ID" value="NZ_CBCSDF010000019.1"/>
</dbReference>
<feature type="transmembrane region" description="Helical" evidence="10">
    <location>
        <begin position="403"/>
        <end position="421"/>
    </location>
</feature>
<comment type="function">
    <text evidence="8">Involved in peptidoglycan biosynthesis. Transports lipid-linked peptidoglycan precursors from the inner to the outer leaflet of the cytoplasmic membrane.</text>
</comment>
<feature type="transmembrane region" description="Helical" evidence="10">
    <location>
        <begin position="77"/>
        <end position="100"/>
    </location>
</feature>
<feature type="transmembrane region" description="Helical" evidence="10">
    <location>
        <begin position="221"/>
        <end position="239"/>
    </location>
</feature>
<feature type="transmembrane region" description="Helical" evidence="10">
    <location>
        <begin position="155"/>
        <end position="174"/>
    </location>
</feature>
<dbReference type="Proteomes" id="UP001304419">
    <property type="component" value="Chromosome 1"/>
</dbReference>
<dbReference type="GO" id="GO:0034204">
    <property type="term" value="P:lipid translocation"/>
    <property type="evidence" value="ECO:0007669"/>
    <property type="project" value="TreeGrafter"/>
</dbReference>
<dbReference type="Proteomes" id="UP000646877">
    <property type="component" value="Unassembled WGS sequence"/>
</dbReference>
<feature type="transmembrane region" description="Helical" evidence="10">
    <location>
        <begin position="433"/>
        <end position="453"/>
    </location>
</feature>
<evidence type="ECO:0000256" key="5">
    <source>
        <dbReference type="ARBA" id="ARBA00022984"/>
    </source>
</evidence>
<evidence type="ECO:0000256" key="9">
    <source>
        <dbReference type="ARBA" id="ARBA00061532"/>
    </source>
</evidence>
<evidence type="ECO:0000256" key="4">
    <source>
        <dbReference type="ARBA" id="ARBA00022960"/>
    </source>
</evidence>
<feature type="transmembrane region" description="Helical" evidence="10">
    <location>
        <begin position="259"/>
        <end position="281"/>
    </location>
</feature>
<evidence type="ECO:0000256" key="8">
    <source>
        <dbReference type="ARBA" id="ARBA00060041"/>
    </source>
</evidence>
<feature type="transmembrane region" description="Helical" evidence="10">
    <location>
        <begin position="302"/>
        <end position="329"/>
    </location>
</feature>
<keyword evidence="3 10" id="KW-0812">Transmembrane</keyword>
<evidence type="ECO:0000256" key="2">
    <source>
        <dbReference type="ARBA" id="ARBA00022475"/>
    </source>
</evidence>
<comment type="subcellular location">
    <subcellularLocation>
        <location evidence="1">Cell membrane</location>
        <topology evidence="1">Multi-pass membrane protein</topology>
    </subcellularLocation>
</comment>
<proteinExistence type="inferred from homology"/>
<evidence type="ECO:0000256" key="3">
    <source>
        <dbReference type="ARBA" id="ARBA00022692"/>
    </source>
</evidence>
<dbReference type="GO" id="GO:0015648">
    <property type="term" value="F:lipid-linked peptidoglycan transporter activity"/>
    <property type="evidence" value="ECO:0007669"/>
    <property type="project" value="TreeGrafter"/>
</dbReference>
<dbReference type="GO" id="GO:0009252">
    <property type="term" value="P:peptidoglycan biosynthetic process"/>
    <property type="evidence" value="ECO:0007669"/>
    <property type="project" value="UniProtKB-KW"/>
</dbReference>
<dbReference type="InterPro" id="IPR004268">
    <property type="entry name" value="MurJ"/>
</dbReference>
<feature type="transmembrane region" description="Helical" evidence="10">
    <location>
        <begin position="341"/>
        <end position="358"/>
    </location>
</feature>
<gene>
    <name evidence="11" type="primary">murJ</name>
    <name evidence="11" type="ORF">F9Y85_19210</name>
    <name evidence="12" type="ORF">R5H13_02800</name>
</gene>
<name>A0A8I2H7D2_9GAMM</name>
<evidence type="ECO:0000256" key="7">
    <source>
        <dbReference type="ARBA" id="ARBA00023136"/>
    </source>
</evidence>